<dbReference type="CDD" id="cd08637">
    <property type="entry name" value="DNA_pol_A_pol_I_C"/>
    <property type="match status" value="1"/>
</dbReference>
<evidence type="ECO:0000256" key="12">
    <source>
        <dbReference type="ARBA" id="ARBA00023125"/>
    </source>
</evidence>
<dbReference type="InterPro" id="IPR002421">
    <property type="entry name" value="5-3_exonuclease"/>
</dbReference>
<evidence type="ECO:0000259" key="19">
    <source>
        <dbReference type="SMART" id="SM00482"/>
    </source>
</evidence>
<dbReference type="FunFam" id="1.20.1060.10:FF:000001">
    <property type="entry name" value="DNA polymerase I"/>
    <property type="match status" value="1"/>
</dbReference>
<dbReference type="InterPro" id="IPR012337">
    <property type="entry name" value="RNaseH-like_sf"/>
</dbReference>
<dbReference type="InterPro" id="IPR018320">
    <property type="entry name" value="DNA_polymerase_1"/>
</dbReference>
<dbReference type="NCBIfam" id="NF004397">
    <property type="entry name" value="PRK05755.1"/>
    <property type="match status" value="1"/>
</dbReference>
<dbReference type="EMBL" id="CP047897">
    <property type="protein sequence ID" value="QHL88041.1"/>
    <property type="molecule type" value="Genomic_DNA"/>
</dbReference>
<evidence type="ECO:0000256" key="4">
    <source>
        <dbReference type="ARBA" id="ARBA00022679"/>
    </source>
</evidence>
<evidence type="ECO:0000256" key="7">
    <source>
        <dbReference type="ARBA" id="ARBA00022722"/>
    </source>
</evidence>
<dbReference type="SMART" id="SM00279">
    <property type="entry name" value="HhH2"/>
    <property type="match status" value="1"/>
</dbReference>
<proteinExistence type="inferred from homology"/>
<dbReference type="SUPFAM" id="SSF47807">
    <property type="entry name" value="5' to 3' exonuclease, C-terminal subdomain"/>
    <property type="match status" value="1"/>
</dbReference>
<keyword evidence="5 16" id="KW-0548">Nucleotidyltransferase</keyword>
<dbReference type="Gene3D" id="3.30.70.370">
    <property type="match status" value="1"/>
</dbReference>
<dbReference type="SUPFAM" id="SSF56672">
    <property type="entry name" value="DNA/RNA polymerases"/>
    <property type="match status" value="1"/>
</dbReference>
<evidence type="ECO:0000256" key="10">
    <source>
        <dbReference type="ARBA" id="ARBA00022839"/>
    </source>
</evidence>
<gene>
    <name evidence="16 20" type="primary">polA</name>
    <name evidence="20" type="ORF">GU926_11605</name>
</gene>
<dbReference type="InterPro" id="IPR043502">
    <property type="entry name" value="DNA/RNA_pol_sf"/>
</dbReference>
<organism evidence="20 21">
    <name type="scientific">Nibribacter ruber</name>
    <dbReference type="NCBI Taxonomy" id="2698458"/>
    <lineage>
        <taxon>Bacteria</taxon>
        <taxon>Pseudomonadati</taxon>
        <taxon>Bacteroidota</taxon>
        <taxon>Cytophagia</taxon>
        <taxon>Cytophagales</taxon>
        <taxon>Hymenobacteraceae</taxon>
        <taxon>Nibribacter</taxon>
    </lineage>
</organism>
<evidence type="ECO:0000259" key="18">
    <source>
        <dbReference type="SMART" id="SM00475"/>
    </source>
</evidence>
<dbReference type="EC" id="2.7.7.7" evidence="2 15"/>
<dbReference type="Gene3D" id="3.30.420.10">
    <property type="entry name" value="Ribonuclease H-like superfamily/Ribonuclease H"/>
    <property type="match status" value="1"/>
</dbReference>
<dbReference type="SMART" id="SM00482">
    <property type="entry name" value="POLAc"/>
    <property type="match status" value="1"/>
</dbReference>
<dbReference type="FunFam" id="1.10.150.20:FF:000003">
    <property type="entry name" value="DNA polymerase I"/>
    <property type="match status" value="1"/>
</dbReference>
<comment type="catalytic activity">
    <reaction evidence="14 16">
        <text>DNA(n) + a 2'-deoxyribonucleoside 5'-triphosphate = DNA(n+1) + diphosphate</text>
        <dbReference type="Rhea" id="RHEA:22508"/>
        <dbReference type="Rhea" id="RHEA-COMP:17339"/>
        <dbReference type="Rhea" id="RHEA-COMP:17340"/>
        <dbReference type="ChEBI" id="CHEBI:33019"/>
        <dbReference type="ChEBI" id="CHEBI:61560"/>
        <dbReference type="ChEBI" id="CHEBI:173112"/>
        <dbReference type="EC" id="2.7.7.7"/>
    </reaction>
</comment>
<keyword evidence="12 16" id="KW-0238">DNA-binding</keyword>
<evidence type="ECO:0000313" key="21">
    <source>
        <dbReference type="Proteomes" id="UP000464214"/>
    </source>
</evidence>
<dbReference type="SMART" id="SM00475">
    <property type="entry name" value="53EXOc"/>
    <property type="match status" value="1"/>
</dbReference>
<feature type="domain" description="5'-3' exonuclease" evidence="18">
    <location>
        <begin position="6"/>
        <end position="267"/>
    </location>
</feature>
<evidence type="ECO:0000256" key="11">
    <source>
        <dbReference type="ARBA" id="ARBA00022932"/>
    </source>
</evidence>
<dbReference type="Proteomes" id="UP000464214">
    <property type="component" value="Chromosome"/>
</dbReference>
<keyword evidence="6 16" id="KW-0235">DNA replication</keyword>
<dbReference type="InterPro" id="IPR020046">
    <property type="entry name" value="5-3_exonucl_a-hlix_arch_N"/>
</dbReference>
<keyword evidence="7" id="KW-0540">Nuclease</keyword>
<dbReference type="CDD" id="cd09898">
    <property type="entry name" value="H3TH_53EXO"/>
    <property type="match status" value="1"/>
</dbReference>
<dbReference type="InterPro" id="IPR019760">
    <property type="entry name" value="DNA-dir_DNA_pol_A_CS"/>
</dbReference>
<dbReference type="SMART" id="SM00474">
    <property type="entry name" value="35EXOc"/>
    <property type="match status" value="1"/>
</dbReference>
<dbReference type="GO" id="GO:0008409">
    <property type="term" value="F:5'-3' exonuclease activity"/>
    <property type="evidence" value="ECO:0007669"/>
    <property type="project" value="UniProtKB-UniRule"/>
</dbReference>
<dbReference type="Gene3D" id="1.10.150.20">
    <property type="entry name" value="5' to 3' exonuclease, C-terminal subdomain"/>
    <property type="match status" value="2"/>
</dbReference>
<keyword evidence="4 16" id="KW-0808">Transferase</keyword>
<evidence type="ECO:0000256" key="3">
    <source>
        <dbReference type="ARBA" id="ARBA00020311"/>
    </source>
</evidence>
<keyword evidence="8 16" id="KW-0227">DNA damage</keyword>
<dbReference type="NCBIfam" id="TIGR00593">
    <property type="entry name" value="pola"/>
    <property type="match status" value="1"/>
</dbReference>
<evidence type="ECO:0000256" key="13">
    <source>
        <dbReference type="ARBA" id="ARBA00023204"/>
    </source>
</evidence>
<evidence type="ECO:0000256" key="6">
    <source>
        <dbReference type="ARBA" id="ARBA00022705"/>
    </source>
</evidence>
<evidence type="ECO:0000256" key="1">
    <source>
        <dbReference type="ARBA" id="ARBA00007705"/>
    </source>
</evidence>
<dbReference type="InterPro" id="IPR008918">
    <property type="entry name" value="HhH2"/>
</dbReference>
<evidence type="ECO:0000256" key="8">
    <source>
        <dbReference type="ARBA" id="ARBA00022763"/>
    </source>
</evidence>
<dbReference type="Pfam" id="PF02739">
    <property type="entry name" value="5_3_exonuc_N"/>
    <property type="match status" value="1"/>
</dbReference>
<dbReference type="SUPFAM" id="SSF88723">
    <property type="entry name" value="PIN domain-like"/>
    <property type="match status" value="1"/>
</dbReference>
<evidence type="ECO:0000256" key="2">
    <source>
        <dbReference type="ARBA" id="ARBA00012417"/>
    </source>
</evidence>
<feature type="domain" description="DNA-directed DNA polymerase family A palm" evidence="19">
    <location>
        <begin position="713"/>
        <end position="920"/>
    </location>
</feature>
<comment type="function">
    <text evidence="16">In addition to polymerase activity, this DNA polymerase exhibits 3'-5' and 5'-3' exonuclease activity.</text>
</comment>
<dbReference type="FunFam" id="1.10.150.20:FF:000002">
    <property type="entry name" value="DNA polymerase I"/>
    <property type="match status" value="1"/>
</dbReference>
<dbReference type="Pfam" id="PF00476">
    <property type="entry name" value="DNA_pol_A"/>
    <property type="match status" value="1"/>
</dbReference>
<evidence type="ECO:0000256" key="9">
    <source>
        <dbReference type="ARBA" id="ARBA00022801"/>
    </source>
</evidence>
<dbReference type="GO" id="GO:0003677">
    <property type="term" value="F:DNA binding"/>
    <property type="evidence" value="ECO:0007669"/>
    <property type="project" value="UniProtKB-UniRule"/>
</dbReference>
<dbReference type="InterPro" id="IPR002298">
    <property type="entry name" value="DNA_polymerase_A"/>
</dbReference>
<evidence type="ECO:0000256" key="14">
    <source>
        <dbReference type="ARBA" id="ARBA00049244"/>
    </source>
</evidence>
<sequence>MSTPDKRLFLLDAMALIYRAHFAFSKNPRINSKGMNTGAALGFTNTLVDLLNREKPTHIGVCYDAPSKTFRHDNFVEYKANRQAMPEDISIAIPYVKKIVEAFGIPGMMLDGFEADDIIGTLSCKAEKAGFDVFMMTPDKDYYQLVTDHVFVYKPAFLGNAIEVIDKPKVLERWEISDVKQVIDILGLQGDAVDNIPGIPGIGEKTAKTLIQKYGSVENLIAHSHELKGKQKENVENFAEQGLMSKELATIHLDVPIDFDEEGLRYDGPDMDKLAALFDELEFRQLATRVLGTASPAVPKPISNKPTVGKGFKSDKPMGQTSLFDMPADEVMTPEAGAMIEGGGEGYVSTPRKTIDTTLHEYHLLTMPEQRAQLLKYLKLQKEISFDTETTSIDAITARLVGISFCYMPGEAYYIPVPADDYEATLEIVQEFKEILESPSITKIGQNIKYDLVVLQRYGIDVQGPLYDTMLAHYLLEPDMRHNMDLLAETYLHYTPIAIETLLGKGKNQLTMDKLPPLQIYEYACEDADVTLQLKHYFDPLLEKQGLKRLFNDVENPLLRVLGHMEREGVSIDAEALGESSIVLQTSIKEIEQKIFEQAGMEFNIGSPKQLGEVLFDRMQLGGNKIKKTKTGQYATGEEILSKLAFEHEIVALILDHRQLTKLKSTYVDALPQLICKEDDRLHTSYNQAVAATGRLSSTNPNLQNIPIRTEKGREIRKAFVPRDENHVLLSADYSQIELRIMAHFSNDATMKEAFQKGLDIHASTAAKVFHVPVDQVDSDMRRKAKTINFGIIYGISAFGLAERLAIPRREAAEIIEAYFQEFPAVKQYMDSAINEARDQEFVETLLGRRRYLRDINSRNQNIRGYAERNAINAPIQGTAADIIKIAMINIDQWLRDEKLASRMILQVHDELVFDVLKEELSLVQAKVEELMKNAFPLSVPMEVGMGTGDNWLQAH</sequence>
<dbReference type="PANTHER" id="PTHR10133">
    <property type="entry name" value="DNA POLYMERASE I"/>
    <property type="match status" value="1"/>
</dbReference>
<dbReference type="InterPro" id="IPR001098">
    <property type="entry name" value="DNA-dir_DNA_pol_A_palm_dom"/>
</dbReference>
<keyword evidence="11 16" id="KW-0239">DNA-directed DNA polymerase</keyword>
<dbReference type="Gene3D" id="1.20.1060.10">
    <property type="entry name" value="Taq DNA Polymerase, Chain T, domain 4"/>
    <property type="match status" value="1"/>
</dbReference>
<dbReference type="PANTHER" id="PTHR10133:SF27">
    <property type="entry name" value="DNA POLYMERASE NU"/>
    <property type="match status" value="1"/>
</dbReference>
<evidence type="ECO:0000256" key="5">
    <source>
        <dbReference type="ARBA" id="ARBA00022695"/>
    </source>
</evidence>
<dbReference type="InterPro" id="IPR036397">
    <property type="entry name" value="RNaseH_sf"/>
</dbReference>
<keyword evidence="13 16" id="KW-0234">DNA repair</keyword>
<dbReference type="Gene3D" id="3.40.50.1010">
    <property type="entry name" value="5'-nuclease"/>
    <property type="match status" value="1"/>
</dbReference>
<dbReference type="GO" id="GO:0006261">
    <property type="term" value="P:DNA-templated DNA replication"/>
    <property type="evidence" value="ECO:0007669"/>
    <property type="project" value="UniProtKB-UniRule"/>
</dbReference>
<name>A0A6P1P0V9_9BACT</name>
<dbReference type="AlphaFoldDB" id="A0A6P1P0V9"/>
<dbReference type="InterPro" id="IPR036279">
    <property type="entry name" value="5-3_exonuclease_C_sf"/>
</dbReference>
<dbReference type="PROSITE" id="PS00447">
    <property type="entry name" value="DNA_POLYMERASE_A"/>
    <property type="match status" value="1"/>
</dbReference>
<dbReference type="RefSeq" id="WP_160692023.1">
    <property type="nucleotide sequence ID" value="NZ_CP047897.1"/>
</dbReference>
<dbReference type="InterPro" id="IPR002562">
    <property type="entry name" value="3'-5'_exonuclease_dom"/>
</dbReference>
<keyword evidence="10 16" id="KW-0269">Exonuclease</keyword>
<dbReference type="CDD" id="cd09859">
    <property type="entry name" value="PIN_53EXO"/>
    <property type="match status" value="1"/>
</dbReference>
<dbReference type="CDD" id="cd06139">
    <property type="entry name" value="DNA_polA_I_Ecoli_like_exo"/>
    <property type="match status" value="1"/>
</dbReference>
<reference evidence="20 21" key="1">
    <citation type="submission" date="2020-01" db="EMBL/GenBank/DDBJ databases">
        <authorList>
            <person name="Kim M."/>
        </authorList>
    </citation>
    <scope>NUCLEOTIDE SEQUENCE [LARGE SCALE GENOMIC DNA]</scope>
    <source>
        <strain evidence="20 21">BT10</strain>
    </source>
</reference>
<keyword evidence="21" id="KW-1185">Reference proteome</keyword>
<evidence type="ECO:0000256" key="16">
    <source>
        <dbReference type="RuleBase" id="RU004460"/>
    </source>
</evidence>
<protein>
    <recommendedName>
        <fullName evidence="3 15">DNA polymerase I</fullName>
        <ecNumber evidence="2 15">2.7.7.7</ecNumber>
    </recommendedName>
</protein>
<dbReference type="Pfam" id="PF01612">
    <property type="entry name" value="DNA_pol_A_exo1"/>
    <property type="match status" value="1"/>
</dbReference>
<dbReference type="InterPro" id="IPR029060">
    <property type="entry name" value="PIN-like_dom_sf"/>
</dbReference>
<dbReference type="Pfam" id="PF01367">
    <property type="entry name" value="5_3_exonuc"/>
    <property type="match status" value="1"/>
</dbReference>
<evidence type="ECO:0000313" key="20">
    <source>
        <dbReference type="EMBL" id="QHL88041.1"/>
    </source>
</evidence>
<dbReference type="GO" id="GO:0006302">
    <property type="term" value="P:double-strand break repair"/>
    <property type="evidence" value="ECO:0007669"/>
    <property type="project" value="TreeGrafter"/>
</dbReference>
<keyword evidence="9 16" id="KW-0378">Hydrolase</keyword>
<comment type="similarity">
    <text evidence="1 16">Belongs to the DNA polymerase type-A family.</text>
</comment>
<dbReference type="GO" id="GO:0003887">
    <property type="term" value="F:DNA-directed DNA polymerase activity"/>
    <property type="evidence" value="ECO:0007669"/>
    <property type="project" value="UniProtKB-UniRule"/>
</dbReference>
<dbReference type="SUPFAM" id="SSF53098">
    <property type="entry name" value="Ribonuclease H-like"/>
    <property type="match status" value="1"/>
</dbReference>
<dbReference type="InterPro" id="IPR020045">
    <property type="entry name" value="DNA_polI_H3TH"/>
</dbReference>
<evidence type="ECO:0000256" key="15">
    <source>
        <dbReference type="NCBIfam" id="TIGR00593"/>
    </source>
</evidence>
<evidence type="ECO:0000259" key="17">
    <source>
        <dbReference type="SMART" id="SM00474"/>
    </source>
</evidence>
<dbReference type="KEGG" id="nib:GU926_11605"/>
<dbReference type="GO" id="GO:0008408">
    <property type="term" value="F:3'-5' exonuclease activity"/>
    <property type="evidence" value="ECO:0007669"/>
    <property type="project" value="UniProtKB-UniRule"/>
</dbReference>
<accession>A0A6P1P0V9</accession>
<dbReference type="PRINTS" id="PR00868">
    <property type="entry name" value="DNAPOLI"/>
</dbReference>
<feature type="domain" description="3'-5' exonuclease" evidence="17">
    <location>
        <begin position="362"/>
        <end position="543"/>
    </location>
</feature>